<evidence type="ECO:0000256" key="1">
    <source>
        <dbReference type="SAM" id="Phobius"/>
    </source>
</evidence>
<evidence type="ECO:0000313" key="3">
    <source>
        <dbReference type="Proteomes" id="UP000006319"/>
    </source>
</evidence>
<dbReference type="OMA" id="HINTIGE"/>
<dbReference type="OrthoDB" id="386935at2759"/>
<dbReference type="Proteomes" id="UP000006319">
    <property type="component" value="Chromosome 2"/>
</dbReference>
<name>K6UI07_PLACD</name>
<sequence>MEQNLKFIGELSEEIQSTATKVLPDIKGDFNAYKDFMDQVMKNVRVPDGVTTLFVLLSVFAVISLYNITKMVSALRTHTMAKFLVLYLGFYLFAYSGFFRYPKN</sequence>
<keyword evidence="3" id="KW-1185">Reference proteome</keyword>
<dbReference type="VEuPathDB" id="PlasmoDB:PCYB_021220"/>
<proteinExistence type="predicted"/>
<organism evidence="2 3">
    <name type="scientific">Plasmodium cynomolgi (strain B)</name>
    <dbReference type="NCBI Taxonomy" id="1120755"/>
    <lineage>
        <taxon>Eukaryota</taxon>
        <taxon>Sar</taxon>
        <taxon>Alveolata</taxon>
        <taxon>Apicomplexa</taxon>
        <taxon>Aconoidasida</taxon>
        <taxon>Haemosporida</taxon>
        <taxon>Plasmodiidae</taxon>
        <taxon>Plasmodium</taxon>
        <taxon>Plasmodium (Plasmodium)</taxon>
    </lineage>
</organism>
<dbReference type="AlphaFoldDB" id="K6UI07"/>
<evidence type="ECO:0000313" key="2">
    <source>
        <dbReference type="EMBL" id="GAB64553.1"/>
    </source>
</evidence>
<accession>K6UI07</accession>
<feature type="transmembrane region" description="Helical" evidence="1">
    <location>
        <begin position="50"/>
        <end position="68"/>
    </location>
</feature>
<gene>
    <name evidence="2" type="ORF">PCYB_021220</name>
</gene>
<dbReference type="GeneID" id="14691008"/>
<keyword evidence="1" id="KW-1133">Transmembrane helix</keyword>
<reference evidence="2 3" key="1">
    <citation type="journal article" date="2012" name="Nat. Genet.">
        <title>Plasmodium cynomolgi genome sequences provide insight into Plasmodium vivax and the monkey malaria clade.</title>
        <authorList>
            <person name="Tachibana S."/>
            <person name="Sullivan S.A."/>
            <person name="Kawai S."/>
            <person name="Nakamura S."/>
            <person name="Kim H.R."/>
            <person name="Goto N."/>
            <person name="Arisue N."/>
            <person name="Palacpac N.M.Q."/>
            <person name="Honma H."/>
            <person name="Yagi M."/>
            <person name="Tougan T."/>
            <person name="Katakai Y."/>
            <person name="Kaneko O."/>
            <person name="Mita T."/>
            <person name="Kita K."/>
            <person name="Yasutomi Y."/>
            <person name="Sutton P.L."/>
            <person name="Shakhbatyan R."/>
            <person name="Horii T."/>
            <person name="Yasunaga T."/>
            <person name="Barnwell J.W."/>
            <person name="Escalante A.A."/>
            <person name="Carlton J.M."/>
            <person name="Tanabe K."/>
        </authorList>
    </citation>
    <scope>NUCLEOTIDE SEQUENCE [LARGE SCALE GENOMIC DNA]</scope>
    <source>
        <strain evidence="2 3">B</strain>
    </source>
</reference>
<keyword evidence="1" id="KW-0812">Transmembrane</keyword>
<protein>
    <submittedName>
        <fullName evidence="2">Uncharacterized protein</fullName>
    </submittedName>
</protein>
<keyword evidence="1" id="KW-0472">Membrane</keyword>
<dbReference type="EMBL" id="DF157094">
    <property type="protein sequence ID" value="GAB64553.1"/>
    <property type="molecule type" value="Genomic_DNA"/>
</dbReference>
<dbReference type="RefSeq" id="XP_004220520.1">
    <property type="nucleotide sequence ID" value="XM_004220472.1"/>
</dbReference>
<feature type="transmembrane region" description="Helical" evidence="1">
    <location>
        <begin position="80"/>
        <end position="98"/>
    </location>
</feature>
<dbReference type="KEGG" id="pcy:PCYB_021220"/>